<evidence type="ECO:0000313" key="1">
    <source>
        <dbReference type="EMBL" id="CAD7005990.1"/>
    </source>
</evidence>
<protein>
    <submittedName>
        <fullName evidence="1">(Mediterranean fruit fly) hypothetical protein</fullName>
    </submittedName>
</protein>
<reference evidence="1" key="1">
    <citation type="submission" date="2020-11" db="EMBL/GenBank/DDBJ databases">
        <authorList>
            <person name="Whitehead M."/>
        </authorList>
    </citation>
    <scope>NUCLEOTIDE SEQUENCE</scope>
    <source>
        <strain evidence="1">EGII</strain>
    </source>
</reference>
<dbReference type="Proteomes" id="UP000606786">
    <property type="component" value="Unassembled WGS sequence"/>
</dbReference>
<sequence>MDGESFSTAAASAAFAAVALAVAITDCRRKCAALRFRLYAPKLNDGYAHGWRGVEYEFASCIHWRHPPSRNVVAFGGHGVWCGACKCQQPSQNQMQALHNEGTACHSPGGQACTATHSVWHANGEMEVCAGYAEE</sequence>
<keyword evidence="2" id="KW-1185">Reference proteome</keyword>
<accession>A0A811V4Q9</accession>
<dbReference type="EMBL" id="CAJHJT010000034">
    <property type="protein sequence ID" value="CAD7005990.1"/>
    <property type="molecule type" value="Genomic_DNA"/>
</dbReference>
<evidence type="ECO:0000313" key="2">
    <source>
        <dbReference type="Proteomes" id="UP000606786"/>
    </source>
</evidence>
<organism evidence="1 2">
    <name type="scientific">Ceratitis capitata</name>
    <name type="common">Mediterranean fruit fly</name>
    <name type="synonym">Tephritis capitata</name>
    <dbReference type="NCBI Taxonomy" id="7213"/>
    <lineage>
        <taxon>Eukaryota</taxon>
        <taxon>Metazoa</taxon>
        <taxon>Ecdysozoa</taxon>
        <taxon>Arthropoda</taxon>
        <taxon>Hexapoda</taxon>
        <taxon>Insecta</taxon>
        <taxon>Pterygota</taxon>
        <taxon>Neoptera</taxon>
        <taxon>Endopterygota</taxon>
        <taxon>Diptera</taxon>
        <taxon>Brachycera</taxon>
        <taxon>Muscomorpha</taxon>
        <taxon>Tephritoidea</taxon>
        <taxon>Tephritidae</taxon>
        <taxon>Ceratitis</taxon>
        <taxon>Ceratitis</taxon>
    </lineage>
</organism>
<proteinExistence type="predicted"/>
<comment type="caution">
    <text evidence="1">The sequence shown here is derived from an EMBL/GenBank/DDBJ whole genome shotgun (WGS) entry which is preliminary data.</text>
</comment>
<name>A0A811V4Q9_CERCA</name>
<dbReference type="AlphaFoldDB" id="A0A811V4Q9"/>
<gene>
    <name evidence="1" type="ORF">CCAP1982_LOCUS14326</name>
</gene>